<feature type="domain" description="THIF-type NAD/FAD binding fold" evidence="1">
    <location>
        <begin position="10"/>
        <end position="245"/>
    </location>
</feature>
<dbReference type="InterPro" id="IPR000594">
    <property type="entry name" value="ThiF_NAD_FAD-bd"/>
</dbReference>
<evidence type="ECO:0000313" key="2">
    <source>
        <dbReference type="EMBL" id="WNC67806.1"/>
    </source>
</evidence>
<reference evidence="3" key="1">
    <citation type="submission" date="2023-09" db="EMBL/GenBank/DDBJ databases">
        <authorList>
            <person name="Li S."/>
            <person name="Li X."/>
            <person name="Zhang C."/>
            <person name="Zhao Z."/>
        </authorList>
    </citation>
    <scope>NUCLEOTIDE SEQUENCE [LARGE SCALE GENOMIC DNA]</scope>
    <source>
        <strain evidence="3">SQ345</strain>
    </source>
</reference>
<dbReference type="InterPro" id="IPR035985">
    <property type="entry name" value="Ubiquitin-activating_enz"/>
</dbReference>
<dbReference type="CDD" id="cd00757">
    <property type="entry name" value="ThiF_MoeB_HesA_family"/>
    <property type="match status" value="1"/>
</dbReference>
<dbReference type="EMBL" id="CP134146">
    <property type="protein sequence ID" value="WNC67806.1"/>
    <property type="molecule type" value="Genomic_DNA"/>
</dbReference>
<protein>
    <submittedName>
        <fullName evidence="2">HesA/MoeB/ThiF family protein</fullName>
    </submittedName>
</protein>
<dbReference type="Gene3D" id="3.40.50.720">
    <property type="entry name" value="NAD(P)-binding Rossmann-like Domain"/>
    <property type="match status" value="1"/>
</dbReference>
<evidence type="ECO:0000313" key="3">
    <source>
        <dbReference type="Proteomes" id="UP001248581"/>
    </source>
</evidence>
<sequence>MLSNQEQLRYSRQLLLNGFDEQQQLALKNSSVLIIGAGGLGNPAALYLAGAGVGKIIIADGDCIDVSNLQRQVIYQHTNVGDNKAEITCEHLRGLNQEIDIEAIDEMIDSESLDYYLPEIDLVLDCSDNLSTRYLINEKCIEYKTPLLSAAAIRFEGQLMFINPLASDYCCYECFYPKNKGEPSLNCSTAGVLGPILGIIGSMQALQAVKYLIGKSVNSNQVMLFDGLAMQWQTFNITKNTNCSCSH</sequence>
<dbReference type="Proteomes" id="UP001248581">
    <property type="component" value="Chromosome"/>
</dbReference>
<accession>A0ABY9TH96</accession>
<dbReference type="RefSeq" id="WP_348386965.1">
    <property type="nucleotide sequence ID" value="NZ_CP134146.1"/>
</dbReference>
<organism evidence="2 3">
    <name type="scientific">Thalassotalea nanhaiensis</name>
    <dbReference type="NCBI Taxonomy" id="3065648"/>
    <lineage>
        <taxon>Bacteria</taxon>
        <taxon>Pseudomonadati</taxon>
        <taxon>Pseudomonadota</taxon>
        <taxon>Gammaproteobacteria</taxon>
        <taxon>Alteromonadales</taxon>
        <taxon>Colwelliaceae</taxon>
        <taxon>Thalassotalea</taxon>
    </lineage>
</organism>
<name>A0ABY9TH96_9GAMM</name>
<proteinExistence type="predicted"/>
<dbReference type="SUPFAM" id="SSF69572">
    <property type="entry name" value="Activating enzymes of the ubiquitin-like proteins"/>
    <property type="match status" value="1"/>
</dbReference>
<dbReference type="Pfam" id="PF00899">
    <property type="entry name" value="ThiF"/>
    <property type="match status" value="1"/>
</dbReference>
<dbReference type="PANTHER" id="PTHR10953:SF240">
    <property type="entry name" value="SULFUR CARRIER PROTEIN THIS ADENYLYLTRANSFERASE"/>
    <property type="match status" value="1"/>
</dbReference>
<dbReference type="PANTHER" id="PTHR10953">
    <property type="entry name" value="UBIQUITIN-ACTIVATING ENZYME E1"/>
    <property type="match status" value="1"/>
</dbReference>
<gene>
    <name evidence="2" type="ORF">RI845_14915</name>
</gene>
<dbReference type="InterPro" id="IPR045886">
    <property type="entry name" value="ThiF/MoeB/HesA"/>
</dbReference>
<evidence type="ECO:0000259" key="1">
    <source>
        <dbReference type="Pfam" id="PF00899"/>
    </source>
</evidence>
<keyword evidence="3" id="KW-1185">Reference proteome</keyword>